<name>A0A6N7RMU8_9ACTN</name>
<dbReference type="Pfam" id="PF00196">
    <property type="entry name" value="GerE"/>
    <property type="match status" value="1"/>
</dbReference>
<evidence type="ECO:0000256" key="3">
    <source>
        <dbReference type="ARBA" id="ARBA00023163"/>
    </source>
</evidence>
<keyword evidence="2" id="KW-0238">DNA-binding</keyword>
<dbReference type="SUPFAM" id="SSF52540">
    <property type="entry name" value="P-loop containing nucleoside triphosphate hydrolases"/>
    <property type="match status" value="1"/>
</dbReference>
<dbReference type="PANTHER" id="PTHR44688:SF16">
    <property type="entry name" value="DNA-BINDING TRANSCRIPTIONAL ACTIVATOR DEVR_DOSR"/>
    <property type="match status" value="1"/>
</dbReference>
<protein>
    <submittedName>
        <fullName evidence="5">Helix-turn-helix transcriptional regulator</fullName>
    </submittedName>
</protein>
<keyword evidence="1" id="KW-0805">Transcription regulation</keyword>
<comment type="caution">
    <text evidence="5">The sequence shown here is derived from an EMBL/GenBank/DDBJ whole genome shotgun (WGS) entry which is preliminary data.</text>
</comment>
<dbReference type="InterPro" id="IPR016032">
    <property type="entry name" value="Sig_transdc_resp-reg_C-effctor"/>
</dbReference>
<proteinExistence type="predicted"/>
<dbReference type="PROSITE" id="PS50043">
    <property type="entry name" value="HTH_LUXR_2"/>
    <property type="match status" value="1"/>
</dbReference>
<dbReference type="GO" id="GO:0003677">
    <property type="term" value="F:DNA binding"/>
    <property type="evidence" value="ECO:0007669"/>
    <property type="project" value="UniProtKB-KW"/>
</dbReference>
<dbReference type="PRINTS" id="PR00038">
    <property type="entry name" value="HTHLUXR"/>
</dbReference>
<feature type="domain" description="HTH luxR-type" evidence="4">
    <location>
        <begin position="816"/>
        <end position="881"/>
    </location>
</feature>
<gene>
    <name evidence="5" type="ORF">GJG86_09080</name>
</gene>
<dbReference type="AlphaFoldDB" id="A0A6N7RMU8"/>
<dbReference type="SMART" id="SM00421">
    <property type="entry name" value="HTH_LUXR"/>
    <property type="match status" value="1"/>
</dbReference>
<dbReference type="Gene3D" id="1.25.40.10">
    <property type="entry name" value="Tetratricopeptide repeat domain"/>
    <property type="match status" value="1"/>
</dbReference>
<dbReference type="InterPro" id="IPR011990">
    <property type="entry name" value="TPR-like_helical_dom_sf"/>
</dbReference>
<dbReference type="InterPro" id="IPR036388">
    <property type="entry name" value="WH-like_DNA-bd_sf"/>
</dbReference>
<keyword evidence="3" id="KW-0804">Transcription</keyword>
<dbReference type="Gene3D" id="1.10.10.10">
    <property type="entry name" value="Winged helix-like DNA-binding domain superfamily/Winged helix DNA-binding domain"/>
    <property type="match status" value="1"/>
</dbReference>
<dbReference type="EMBL" id="VTFY01000007">
    <property type="protein sequence ID" value="MRX82645.1"/>
    <property type="molecule type" value="Genomic_DNA"/>
</dbReference>
<dbReference type="InterPro" id="IPR041617">
    <property type="entry name" value="TPR_MalT"/>
</dbReference>
<evidence type="ECO:0000256" key="1">
    <source>
        <dbReference type="ARBA" id="ARBA00023015"/>
    </source>
</evidence>
<dbReference type="InterPro" id="IPR059106">
    <property type="entry name" value="WHD_MalT"/>
</dbReference>
<dbReference type="Proteomes" id="UP000438093">
    <property type="component" value="Unassembled WGS sequence"/>
</dbReference>
<dbReference type="PROSITE" id="PS00622">
    <property type="entry name" value="HTH_LUXR_1"/>
    <property type="match status" value="1"/>
</dbReference>
<keyword evidence="6" id="KW-1185">Reference proteome</keyword>
<organism evidence="5 6">
    <name type="scientific">Eggerthella guodeyinii</name>
    <dbReference type="NCBI Taxonomy" id="2690837"/>
    <lineage>
        <taxon>Bacteria</taxon>
        <taxon>Bacillati</taxon>
        <taxon>Actinomycetota</taxon>
        <taxon>Coriobacteriia</taxon>
        <taxon>Eggerthellales</taxon>
        <taxon>Eggerthellaceae</taxon>
        <taxon>Eggerthella</taxon>
    </lineage>
</organism>
<sequence length="883" mass="99601">MTRYRCPPAKSIIRDEVLAIYFFSKGNEGDAVERDDAELILSEKFAPADLPDVCAPRLRVVDAIGRAVRARRFVYLGAPAGSGKTVSALLWLKQAKRACVWIGLDRYDDVPSVFYKQLAWGLYSIQPDNAAMRAVLESPTFSASPVEHTVQLVMEMRPLERRYALIVDDMHLIHNREIVKSLPAVLRRLPGAFAVLLLSRAELPEEWRALGGAEGPAVLGADDLRFAPDEIRGYFNALGRFPTPDETRLVHAATEGWAIGVAALAKSDRTDGRNGHYLFASYFEEQVWGAWDDQLRSFCLATSVAEEFDPTLAALLSGRDDAQEVMERLARTNTFLSRLRGDTYRYHHLFRDFLREKATEAGVDRVALCKRAAEHFRDRHDYTRALRFWFESGDFSGMDTYLLLFLFENARGSVADYADFLRTLDIESLPADAYRVCPPLRVLAAWYFYLTSQRTAFEHHLDELYRALPRIAASDSRFMEFALLAYSVDHRTTIIEKARKFSLFGRFVRRFTPAGLATEIASFTHNLPYPHRSNVDYSAIVLEDGGMELIGRTFAPLLGAEWGYVRPLLPACFAYERNRLDEALAGLRETEKALVPENREDGRECIMVMKHATLWQMERESEAAAALDDLVALTETEAPHFLPNLKAYRAKLALFNADKRAARAWLDEYFVTDVERIEFVRSFQHFTTARALIVLGEADEAERLLERLRAFGQSFNRPLDVGEACALLAALLWAARRRAEAVDVLLEGMEALAPYGFFRVVADEGAAVEPVLKSLVERLARPGYDGLLERAFVQETYLAAHDRARRFRGVCANLGVRTKPVKLSPQQKRVLELLARGLRNAEIAAETGLTLPTVKSHVQAAYRKLDVHAAPDAVLRARELGLL</sequence>
<evidence type="ECO:0000256" key="2">
    <source>
        <dbReference type="ARBA" id="ARBA00023125"/>
    </source>
</evidence>
<dbReference type="SUPFAM" id="SSF48452">
    <property type="entry name" value="TPR-like"/>
    <property type="match status" value="1"/>
</dbReference>
<dbReference type="CDD" id="cd06170">
    <property type="entry name" value="LuxR_C_like"/>
    <property type="match status" value="1"/>
</dbReference>
<evidence type="ECO:0000259" key="4">
    <source>
        <dbReference type="PROSITE" id="PS50043"/>
    </source>
</evidence>
<dbReference type="InterPro" id="IPR027417">
    <property type="entry name" value="P-loop_NTPase"/>
</dbReference>
<dbReference type="Pfam" id="PF25873">
    <property type="entry name" value="WHD_MalT"/>
    <property type="match status" value="1"/>
</dbReference>
<accession>A0A6N7RMU8</accession>
<evidence type="ECO:0000313" key="5">
    <source>
        <dbReference type="EMBL" id="MRX82645.1"/>
    </source>
</evidence>
<dbReference type="SUPFAM" id="SSF46894">
    <property type="entry name" value="C-terminal effector domain of the bipartite response regulators"/>
    <property type="match status" value="1"/>
</dbReference>
<reference evidence="6" key="1">
    <citation type="submission" date="2019-08" db="EMBL/GenBank/DDBJ databases">
        <title>Arthrobacter sp. nov., isolated from plateau pika and Tibetan wild ass.</title>
        <authorList>
            <person name="Ge Y."/>
        </authorList>
    </citation>
    <scope>NUCLEOTIDE SEQUENCE [LARGE SCALE GENOMIC DNA]</scope>
    <source>
        <strain evidence="6">HF-4214</strain>
    </source>
</reference>
<dbReference type="GO" id="GO:0006355">
    <property type="term" value="P:regulation of DNA-templated transcription"/>
    <property type="evidence" value="ECO:0007669"/>
    <property type="project" value="InterPro"/>
</dbReference>
<dbReference type="InterPro" id="IPR000792">
    <property type="entry name" value="Tscrpt_reg_LuxR_C"/>
</dbReference>
<dbReference type="Pfam" id="PF17874">
    <property type="entry name" value="TPR_MalT"/>
    <property type="match status" value="1"/>
</dbReference>
<evidence type="ECO:0000313" key="6">
    <source>
        <dbReference type="Proteomes" id="UP000438093"/>
    </source>
</evidence>
<dbReference type="PANTHER" id="PTHR44688">
    <property type="entry name" value="DNA-BINDING TRANSCRIPTIONAL ACTIVATOR DEVR_DOSR"/>
    <property type="match status" value="1"/>
</dbReference>